<dbReference type="Proteomes" id="UP000199017">
    <property type="component" value="Unassembled WGS sequence"/>
</dbReference>
<sequence>MLTKDEEFAFVLENEKKFSITMLTNYIFGSRSGYYKWKNEQEYRLKHLQDEELYDLISKVFEQSKGTYGKWRIKAAPFTGSMALPQVYCPNYEEIWNNLCHPAKEIPSSLSAAWDDRQHIRSRI</sequence>
<gene>
    <name evidence="1" type="ORF">SAMN05216352_10781</name>
</gene>
<dbReference type="RefSeq" id="WP_091585501.1">
    <property type="nucleotide sequence ID" value="NZ_FNDU01000007.1"/>
</dbReference>
<keyword evidence="2" id="KW-1185">Reference proteome</keyword>
<dbReference type="EMBL" id="FNDU01000007">
    <property type="protein sequence ID" value="SDI38862.1"/>
    <property type="molecule type" value="Genomic_DNA"/>
</dbReference>
<reference evidence="1 2" key="1">
    <citation type="submission" date="2016-10" db="EMBL/GenBank/DDBJ databases">
        <authorList>
            <person name="de Groot N.N."/>
        </authorList>
    </citation>
    <scope>NUCLEOTIDE SEQUENCE [LARGE SCALE GENOMIC DNA]</scope>
    <source>
        <strain evidence="2">P4B,CCM 7963,CECT 7998,DSM 25260,IBRC-M 10614,KCTC 13821</strain>
    </source>
</reference>
<name>A0A1G8K620_9BACI</name>
<evidence type="ECO:0000313" key="2">
    <source>
        <dbReference type="Proteomes" id="UP000199017"/>
    </source>
</evidence>
<organism evidence="1 2">
    <name type="scientific">Alteribacillus bidgolensis</name>
    <dbReference type="NCBI Taxonomy" id="930129"/>
    <lineage>
        <taxon>Bacteria</taxon>
        <taxon>Bacillati</taxon>
        <taxon>Bacillota</taxon>
        <taxon>Bacilli</taxon>
        <taxon>Bacillales</taxon>
        <taxon>Bacillaceae</taxon>
        <taxon>Alteribacillus</taxon>
    </lineage>
</organism>
<accession>A0A1G8K620</accession>
<dbReference type="AlphaFoldDB" id="A0A1G8K620"/>
<protein>
    <submittedName>
        <fullName evidence="1">Uncharacterized protein</fullName>
    </submittedName>
</protein>
<dbReference type="OrthoDB" id="9781005at2"/>
<evidence type="ECO:0000313" key="1">
    <source>
        <dbReference type="EMBL" id="SDI38862.1"/>
    </source>
</evidence>
<proteinExistence type="predicted"/>